<comment type="caution">
    <text evidence="2">The sequence shown here is derived from an EMBL/GenBank/DDBJ whole genome shotgun (WGS) entry which is preliminary data.</text>
</comment>
<evidence type="ECO:0000313" key="2">
    <source>
        <dbReference type="EMBL" id="KAJ2929451.1"/>
    </source>
</evidence>
<dbReference type="Proteomes" id="UP001140091">
    <property type="component" value="Unassembled WGS sequence"/>
</dbReference>
<organism evidence="2 3">
    <name type="scientific">Candolleomyces eurysporus</name>
    <dbReference type="NCBI Taxonomy" id="2828524"/>
    <lineage>
        <taxon>Eukaryota</taxon>
        <taxon>Fungi</taxon>
        <taxon>Dikarya</taxon>
        <taxon>Basidiomycota</taxon>
        <taxon>Agaricomycotina</taxon>
        <taxon>Agaricomycetes</taxon>
        <taxon>Agaricomycetidae</taxon>
        <taxon>Agaricales</taxon>
        <taxon>Agaricineae</taxon>
        <taxon>Psathyrellaceae</taxon>
        <taxon>Candolleomyces</taxon>
    </lineage>
</organism>
<feature type="non-terminal residue" evidence="2">
    <location>
        <position position="1"/>
    </location>
</feature>
<proteinExistence type="predicted"/>
<keyword evidence="3" id="KW-1185">Reference proteome</keyword>
<feature type="compositionally biased region" description="Acidic residues" evidence="1">
    <location>
        <begin position="76"/>
        <end position="87"/>
    </location>
</feature>
<dbReference type="EMBL" id="JANBPK010000873">
    <property type="protein sequence ID" value="KAJ2929451.1"/>
    <property type="molecule type" value="Genomic_DNA"/>
</dbReference>
<dbReference type="AlphaFoldDB" id="A0A9W8MG54"/>
<accession>A0A9W8MG54</accession>
<name>A0A9W8MG54_9AGAR</name>
<feature type="compositionally biased region" description="Basic residues" evidence="1">
    <location>
        <begin position="109"/>
        <end position="118"/>
    </location>
</feature>
<feature type="region of interest" description="Disordered" evidence="1">
    <location>
        <begin position="67"/>
        <end position="142"/>
    </location>
</feature>
<gene>
    <name evidence="2" type="ORF">H1R20_g7644</name>
</gene>
<evidence type="ECO:0000313" key="3">
    <source>
        <dbReference type="Proteomes" id="UP001140091"/>
    </source>
</evidence>
<sequence>MGPPSTSSGTALALAVHEFVKTLMSNLNTILIDALVEISDDGGIVLDSEFTKLRMLQSLCPNTCCRGRSGRAASDVEPEDANTFDDEVPTKSLSTTPEDPPVAPTSSKNLRKNVSRRAKVSDGNTNAKSLSKGKEAEPRQMQTRLTNKLSPEIRKAYQEAIQELKPGSDLFNLFEVEITDRIEAILALRELRKKIPNLTTIKTIQFSQVTKKDSDDMGVKAASPGHDLMVLVDKHTDKLLGESEHLSSDNFDARWEEKERFLLGENVKTTLTSLGNQYEAWSRCIADDFGKSIVRIVKAKSLDKEGGTTMLFEVRLDTRQIDESSKEMSMANNTEGSSAFDVDLIVFSKTGTRLIGRLDYLAIISSSLKQARLLRLKKAKTMDDVTQAVKELEPEGLAFLLCIIETKHLLAKLEELEKHSPQVIAQSIAVLQRTERRAVPWCLTDGHKWIFGITWKPSVTQEGYHYDAATVNWLTENPRDIEIPEDFDDRSK</sequence>
<reference evidence="2" key="1">
    <citation type="submission" date="2022-06" db="EMBL/GenBank/DDBJ databases">
        <title>Genome Sequence of Candolleomyces eurysporus.</title>
        <authorList>
            <person name="Buettner E."/>
        </authorList>
    </citation>
    <scope>NUCLEOTIDE SEQUENCE</scope>
    <source>
        <strain evidence="2">VTCC 930004</strain>
    </source>
</reference>
<dbReference type="OrthoDB" id="3071638at2759"/>
<evidence type="ECO:0000256" key="1">
    <source>
        <dbReference type="SAM" id="MobiDB-lite"/>
    </source>
</evidence>
<protein>
    <submittedName>
        <fullName evidence="2">Uncharacterized protein</fullName>
    </submittedName>
</protein>